<protein>
    <submittedName>
        <fullName evidence="1">(Mediterranean fruit fly) hypothetical protein</fullName>
    </submittedName>
</protein>
<evidence type="ECO:0000313" key="1">
    <source>
        <dbReference type="EMBL" id="CAD6998999.1"/>
    </source>
</evidence>
<dbReference type="AlphaFoldDB" id="A0A811UJ14"/>
<comment type="caution">
    <text evidence="1">The sequence shown here is derived from an EMBL/GenBank/DDBJ whole genome shotgun (WGS) entry which is preliminary data.</text>
</comment>
<organism evidence="1 2">
    <name type="scientific">Ceratitis capitata</name>
    <name type="common">Mediterranean fruit fly</name>
    <name type="synonym">Tephritis capitata</name>
    <dbReference type="NCBI Taxonomy" id="7213"/>
    <lineage>
        <taxon>Eukaryota</taxon>
        <taxon>Metazoa</taxon>
        <taxon>Ecdysozoa</taxon>
        <taxon>Arthropoda</taxon>
        <taxon>Hexapoda</taxon>
        <taxon>Insecta</taxon>
        <taxon>Pterygota</taxon>
        <taxon>Neoptera</taxon>
        <taxon>Endopterygota</taxon>
        <taxon>Diptera</taxon>
        <taxon>Brachycera</taxon>
        <taxon>Muscomorpha</taxon>
        <taxon>Tephritoidea</taxon>
        <taxon>Tephritidae</taxon>
        <taxon>Ceratitis</taxon>
        <taxon>Ceratitis</taxon>
    </lineage>
</organism>
<name>A0A811UJ14_CERCA</name>
<reference evidence="1" key="1">
    <citation type="submission" date="2020-11" db="EMBL/GenBank/DDBJ databases">
        <authorList>
            <person name="Whitehead M."/>
        </authorList>
    </citation>
    <scope>NUCLEOTIDE SEQUENCE</scope>
    <source>
        <strain evidence="1">EGII</strain>
    </source>
</reference>
<dbReference type="Proteomes" id="UP000606786">
    <property type="component" value="Unassembled WGS sequence"/>
</dbReference>
<proteinExistence type="predicted"/>
<accession>A0A811UJ14</accession>
<evidence type="ECO:0000313" key="2">
    <source>
        <dbReference type="Proteomes" id="UP000606786"/>
    </source>
</evidence>
<keyword evidence="2" id="KW-1185">Reference proteome</keyword>
<dbReference type="EMBL" id="CAJHJT010000012">
    <property type="protein sequence ID" value="CAD6998999.1"/>
    <property type="molecule type" value="Genomic_DNA"/>
</dbReference>
<gene>
    <name evidence="1" type="ORF">CCAP1982_LOCUS7546</name>
</gene>
<sequence length="63" mass="6878">MSTEIHFYVPTCSCGVNSDGGGGWVADMPVACNVVMPHVYKTKRPKTFCGPDHNVDELKSLHL</sequence>